<comment type="caution">
    <text evidence="1">The sequence shown here is derived from an EMBL/GenBank/DDBJ whole genome shotgun (WGS) entry which is preliminary data.</text>
</comment>
<dbReference type="Proteomes" id="UP001054945">
    <property type="component" value="Unassembled WGS sequence"/>
</dbReference>
<organism evidence="1 2">
    <name type="scientific">Caerostris extrusa</name>
    <name type="common">Bark spider</name>
    <name type="synonym">Caerostris bankana</name>
    <dbReference type="NCBI Taxonomy" id="172846"/>
    <lineage>
        <taxon>Eukaryota</taxon>
        <taxon>Metazoa</taxon>
        <taxon>Ecdysozoa</taxon>
        <taxon>Arthropoda</taxon>
        <taxon>Chelicerata</taxon>
        <taxon>Arachnida</taxon>
        <taxon>Araneae</taxon>
        <taxon>Araneomorphae</taxon>
        <taxon>Entelegynae</taxon>
        <taxon>Araneoidea</taxon>
        <taxon>Araneidae</taxon>
        <taxon>Caerostris</taxon>
    </lineage>
</organism>
<accession>A0AAV4Y599</accession>
<proteinExistence type="predicted"/>
<protein>
    <submittedName>
        <fullName evidence="1">Uncharacterized protein</fullName>
    </submittedName>
</protein>
<evidence type="ECO:0000313" key="2">
    <source>
        <dbReference type="Proteomes" id="UP001054945"/>
    </source>
</evidence>
<dbReference type="EMBL" id="BPLR01018823">
    <property type="protein sequence ID" value="GIZ02522.1"/>
    <property type="molecule type" value="Genomic_DNA"/>
</dbReference>
<sequence length="104" mass="11989">MCAKAMYKTEGSHKPMSTTNMWQKMRIGLGAQHNEFEIRNLTNKPALLRLHYTKTSTQKSSRLRTRNTTGWKRISETGNLAGEEAQRFSGRFDLAAKVLGWKWD</sequence>
<name>A0AAV4Y599_CAEEX</name>
<gene>
    <name evidence="1" type="ORF">CEXT_749321</name>
</gene>
<evidence type="ECO:0000313" key="1">
    <source>
        <dbReference type="EMBL" id="GIZ02522.1"/>
    </source>
</evidence>
<keyword evidence="2" id="KW-1185">Reference proteome</keyword>
<dbReference type="AlphaFoldDB" id="A0AAV4Y599"/>
<reference evidence="1 2" key="1">
    <citation type="submission" date="2021-06" db="EMBL/GenBank/DDBJ databases">
        <title>Caerostris extrusa draft genome.</title>
        <authorList>
            <person name="Kono N."/>
            <person name="Arakawa K."/>
        </authorList>
    </citation>
    <scope>NUCLEOTIDE SEQUENCE [LARGE SCALE GENOMIC DNA]</scope>
</reference>